<dbReference type="NCBIfam" id="TIGR00589">
    <property type="entry name" value="ogt"/>
    <property type="match status" value="1"/>
</dbReference>
<sequence>MYRARIDSPFGPILLCGDGAGLAGLYFTDQKDCPPLADGPGVRSDSSRPGSGTAGGVPLRTLRPARRPAEGQLPGLDEESGEGVLRGRISSGNEDAALELLAAETPASAVELFSRVREELAEYFAGERKRFGFPLQLKGTTFQIKVWNALCEVPYGEVVSYGDLALQAGLTTGHGRPVGTAVGRNPVAIVVPCHRIIGSNRTLTGYTGGLERKVALLELEGFAFGR</sequence>
<evidence type="ECO:0000256" key="5">
    <source>
        <dbReference type="ARBA" id="ARBA00022679"/>
    </source>
</evidence>
<feature type="region of interest" description="Disordered" evidence="10">
    <location>
        <begin position="36"/>
        <end position="83"/>
    </location>
</feature>
<comment type="similarity">
    <text evidence="2 9">Belongs to the MGMT family.</text>
</comment>
<comment type="caution">
    <text evidence="13">The sequence shown here is derived from an EMBL/GenBank/DDBJ whole genome shotgun (WGS) entry which is preliminary data.</text>
</comment>
<comment type="function">
    <text evidence="9">Involved in the cellular defense against the biological effects of O6-methylguanine (O6-MeG) and O4-methylthymine (O4-MeT) in DNA. Repairs the methylated nucleobase in DNA by stoichiometrically transferring the methyl group to a cysteine residue in the enzyme. This is a suicide reaction: the enzyme is irreversibly inactivated.</text>
</comment>
<keyword evidence="5 9" id="KW-0808">Transferase</keyword>
<keyword evidence="14" id="KW-1185">Reference proteome</keyword>
<feature type="domain" description="Methylguanine DNA methyltransferase ribonuclease-like" evidence="12">
    <location>
        <begin position="89"/>
        <end position="137"/>
    </location>
</feature>
<dbReference type="HAMAP" id="MF_00772">
    <property type="entry name" value="OGT"/>
    <property type="match status" value="1"/>
</dbReference>
<evidence type="ECO:0000313" key="13">
    <source>
        <dbReference type="EMBL" id="PVY61185.1"/>
    </source>
</evidence>
<keyword evidence="6 9" id="KW-0227">DNA damage</keyword>
<evidence type="ECO:0000256" key="3">
    <source>
        <dbReference type="ARBA" id="ARBA00022490"/>
    </source>
</evidence>
<evidence type="ECO:0000259" key="11">
    <source>
        <dbReference type="Pfam" id="PF01035"/>
    </source>
</evidence>
<comment type="catalytic activity">
    <reaction evidence="8 9">
        <text>a 6-O-methyl-2'-deoxyguanosine in DNA + L-cysteinyl-[protein] = S-methyl-L-cysteinyl-[protein] + a 2'-deoxyguanosine in DNA</text>
        <dbReference type="Rhea" id="RHEA:24000"/>
        <dbReference type="Rhea" id="RHEA-COMP:10131"/>
        <dbReference type="Rhea" id="RHEA-COMP:10132"/>
        <dbReference type="Rhea" id="RHEA-COMP:11367"/>
        <dbReference type="Rhea" id="RHEA-COMP:11368"/>
        <dbReference type="ChEBI" id="CHEBI:29950"/>
        <dbReference type="ChEBI" id="CHEBI:82612"/>
        <dbReference type="ChEBI" id="CHEBI:85445"/>
        <dbReference type="ChEBI" id="CHEBI:85448"/>
        <dbReference type="EC" id="2.1.1.63"/>
    </reaction>
</comment>
<dbReference type="OrthoDB" id="9802228at2"/>
<evidence type="ECO:0000256" key="6">
    <source>
        <dbReference type="ARBA" id="ARBA00022763"/>
    </source>
</evidence>
<dbReference type="PANTHER" id="PTHR10815">
    <property type="entry name" value="METHYLATED-DNA--PROTEIN-CYSTEINE METHYLTRANSFERASE"/>
    <property type="match status" value="1"/>
</dbReference>
<evidence type="ECO:0000256" key="10">
    <source>
        <dbReference type="SAM" id="MobiDB-lite"/>
    </source>
</evidence>
<dbReference type="InterPro" id="IPR036631">
    <property type="entry name" value="MGMT_N_sf"/>
</dbReference>
<organism evidence="13 14">
    <name type="scientific">Pusillimonas noertemannii</name>
    <dbReference type="NCBI Taxonomy" id="305977"/>
    <lineage>
        <taxon>Bacteria</taxon>
        <taxon>Pseudomonadati</taxon>
        <taxon>Pseudomonadota</taxon>
        <taxon>Betaproteobacteria</taxon>
        <taxon>Burkholderiales</taxon>
        <taxon>Alcaligenaceae</taxon>
        <taxon>Pusillimonas</taxon>
    </lineage>
</organism>
<dbReference type="InterPro" id="IPR008332">
    <property type="entry name" value="MethylG_MeTrfase_N"/>
</dbReference>
<accession>A0A2U1CJL9</accession>
<dbReference type="EMBL" id="QEKO01000004">
    <property type="protein sequence ID" value="PVY61185.1"/>
    <property type="molecule type" value="Genomic_DNA"/>
</dbReference>
<protein>
    <recommendedName>
        <fullName evidence="9">Methylated-DNA--protein-cysteine methyltransferase</fullName>
        <ecNumber evidence="9">2.1.1.63</ecNumber>
    </recommendedName>
    <alternativeName>
        <fullName evidence="9">6-O-methylguanine-DNA methyltransferase</fullName>
        <shortName evidence="9">MGMT</shortName>
    </alternativeName>
    <alternativeName>
        <fullName evidence="9">O-6-methylguanine-DNA-alkyltransferase</fullName>
    </alternativeName>
</protein>
<keyword evidence="3 9" id="KW-0963">Cytoplasm</keyword>
<evidence type="ECO:0000256" key="9">
    <source>
        <dbReference type="HAMAP-Rule" id="MF_00772"/>
    </source>
</evidence>
<dbReference type="EC" id="2.1.1.63" evidence="9"/>
<dbReference type="InterPro" id="IPR036388">
    <property type="entry name" value="WH-like_DNA-bd_sf"/>
</dbReference>
<dbReference type="Proteomes" id="UP000246145">
    <property type="component" value="Unassembled WGS sequence"/>
</dbReference>
<gene>
    <name evidence="13" type="ORF">C7440_2735</name>
</gene>
<feature type="domain" description="Methylated-DNA-[protein]-cysteine S-methyltransferase DNA binding" evidence="11">
    <location>
        <begin position="142"/>
        <end position="221"/>
    </location>
</feature>
<dbReference type="SUPFAM" id="SSF53155">
    <property type="entry name" value="Methylated DNA-protein cysteine methyltransferase domain"/>
    <property type="match status" value="2"/>
</dbReference>
<comment type="catalytic activity">
    <reaction evidence="1 9">
        <text>a 4-O-methyl-thymidine in DNA + L-cysteinyl-[protein] = a thymidine in DNA + S-methyl-L-cysteinyl-[protein]</text>
        <dbReference type="Rhea" id="RHEA:53428"/>
        <dbReference type="Rhea" id="RHEA-COMP:10131"/>
        <dbReference type="Rhea" id="RHEA-COMP:10132"/>
        <dbReference type="Rhea" id="RHEA-COMP:13555"/>
        <dbReference type="Rhea" id="RHEA-COMP:13556"/>
        <dbReference type="ChEBI" id="CHEBI:29950"/>
        <dbReference type="ChEBI" id="CHEBI:82612"/>
        <dbReference type="ChEBI" id="CHEBI:137386"/>
        <dbReference type="ChEBI" id="CHEBI:137387"/>
        <dbReference type="EC" id="2.1.1.63"/>
    </reaction>
</comment>
<evidence type="ECO:0000256" key="2">
    <source>
        <dbReference type="ARBA" id="ARBA00008711"/>
    </source>
</evidence>
<keyword evidence="7 9" id="KW-0234">DNA repair</keyword>
<dbReference type="STRING" id="1231391.GCA_000308195_01082"/>
<dbReference type="AlphaFoldDB" id="A0A2U1CJL9"/>
<dbReference type="PANTHER" id="PTHR10815:SF13">
    <property type="entry name" value="METHYLATED-DNA--PROTEIN-CYSTEINE METHYLTRANSFERASE"/>
    <property type="match status" value="1"/>
</dbReference>
<dbReference type="Gene3D" id="1.10.10.10">
    <property type="entry name" value="Winged helix-like DNA-binding domain superfamily/Winged helix DNA-binding domain"/>
    <property type="match status" value="1"/>
</dbReference>
<dbReference type="GO" id="GO:0003908">
    <property type="term" value="F:methylated-DNA-[protein]-cysteine S-methyltransferase activity"/>
    <property type="evidence" value="ECO:0007669"/>
    <property type="project" value="UniProtKB-UniRule"/>
</dbReference>
<evidence type="ECO:0000259" key="12">
    <source>
        <dbReference type="Pfam" id="PF02870"/>
    </source>
</evidence>
<proteinExistence type="inferred from homology"/>
<dbReference type="InterPro" id="IPR023546">
    <property type="entry name" value="MGMT"/>
</dbReference>
<evidence type="ECO:0000256" key="1">
    <source>
        <dbReference type="ARBA" id="ARBA00001286"/>
    </source>
</evidence>
<dbReference type="FunFam" id="1.10.10.10:FF:000214">
    <property type="entry name" value="Methylated-DNA--protein-cysteine methyltransferase"/>
    <property type="match status" value="1"/>
</dbReference>
<dbReference type="GO" id="GO:0032259">
    <property type="term" value="P:methylation"/>
    <property type="evidence" value="ECO:0007669"/>
    <property type="project" value="UniProtKB-KW"/>
</dbReference>
<evidence type="ECO:0000256" key="4">
    <source>
        <dbReference type="ARBA" id="ARBA00022603"/>
    </source>
</evidence>
<dbReference type="SUPFAM" id="SSF46767">
    <property type="entry name" value="Methylated DNA-protein cysteine methyltransferase, C-terminal domain"/>
    <property type="match status" value="1"/>
</dbReference>
<dbReference type="PROSITE" id="PS00374">
    <property type="entry name" value="MGMT"/>
    <property type="match status" value="1"/>
</dbReference>
<dbReference type="Pfam" id="PF01035">
    <property type="entry name" value="DNA_binding_1"/>
    <property type="match status" value="1"/>
</dbReference>
<name>A0A2U1CJL9_9BURK</name>
<evidence type="ECO:0000313" key="14">
    <source>
        <dbReference type="Proteomes" id="UP000246145"/>
    </source>
</evidence>
<comment type="miscellaneous">
    <text evidence="9">This enzyme catalyzes only one turnover and therefore is not strictly catalytic. According to one definition, an enzyme is a biocatalyst that acts repeatedly and over many reaction cycles.</text>
</comment>
<feature type="active site" description="Nucleophile; methyl group acceptor" evidence="9">
    <location>
        <position position="193"/>
    </location>
</feature>
<dbReference type="InterPro" id="IPR001497">
    <property type="entry name" value="MethylDNA_cys_MeTrfase_AS"/>
</dbReference>
<comment type="subcellular location">
    <subcellularLocation>
        <location evidence="9">Cytoplasm</location>
    </subcellularLocation>
</comment>
<reference evidence="13 14" key="1">
    <citation type="submission" date="2018-04" db="EMBL/GenBank/DDBJ databases">
        <title>Genomic Encyclopedia of Type Strains, Phase IV (KMG-IV): sequencing the most valuable type-strain genomes for metagenomic binning, comparative biology and taxonomic classification.</title>
        <authorList>
            <person name="Goeker M."/>
        </authorList>
    </citation>
    <scope>NUCLEOTIDE SEQUENCE [LARGE SCALE GENOMIC DNA]</scope>
    <source>
        <strain evidence="13 14">DSM 10065</strain>
    </source>
</reference>
<dbReference type="Pfam" id="PF02870">
    <property type="entry name" value="Methyltransf_1N"/>
    <property type="match status" value="1"/>
</dbReference>
<dbReference type="InterPro" id="IPR014048">
    <property type="entry name" value="MethylDNA_cys_MeTrfase_DNA-bd"/>
</dbReference>
<evidence type="ECO:0000256" key="7">
    <source>
        <dbReference type="ARBA" id="ARBA00023204"/>
    </source>
</evidence>
<dbReference type="CDD" id="cd06445">
    <property type="entry name" value="ATase"/>
    <property type="match status" value="1"/>
</dbReference>
<dbReference type="GO" id="GO:0005737">
    <property type="term" value="C:cytoplasm"/>
    <property type="evidence" value="ECO:0007669"/>
    <property type="project" value="UniProtKB-SubCell"/>
</dbReference>
<keyword evidence="4 9" id="KW-0489">Methyltransferase</keyword>
<dbReference type="GO" id="GO:0006307">
    <property type="term" value="P:DNA alkylation repair"/>
    <property type="evidence" value="ECO:0007669"/>
    <property type="project" value="UniProtKB-UniRule"/>
</dbReference>
<dbReference type="InterPro" id="IPR036217">
    <property type="entry name" value="MethylDNA_cys_MeTrfase_DNAb"/>
</dbReference>
<dbReference type="Gene3D" id="3.30.160.70">
    <property type="entry name" value="Methylated DNA-protein cysteine methyltransferase domain"/>
    <property type="match status" value="1"/>
</dbReference>
<evidence type="ECO:0000256" key="8">
    <source>
        <dbReference type="ARBA" id="ARBA00049348"/>
    </source>
</evidence>